<gene>
    <name evidence="1" type="primary">110</name>
    <name evidence="1" type="ORF">SEA_TROGGLEHUMPER_110</name>
</gene>
<keyword evidence="2" id="KW-1185">Reference proteome</keyword>
<name>A0AAF0GIL2_9CAUD</name>
<reference evidence="1" key="1">
    <citation type="submission" date="2023-03" db="EMBL/GenBank/DDBJ databases">
        <authorList>
            <person name="Aguilar E."/>
            <person name="Antigua R."/>
            <person name="Antonino C."/>
            <person name="Bisram R."/>
            <person name="Chen J."/>
            <person name="Davilmar B."/>
            <person name="Del R.K."/>
            <person name="Germosen J."/>
            <person name="Hernandez J."/>
            <person name="Kelloggs L."/>
            <person name="Lema C."/>
            <person name="Li J."/>
            <person name="Melendez A."/>
            <person name="Mohammed I."/>
            <person name="Ryan A."/>
            <person name="Singh S."/>
            <person name="Tariq H."/>
            <person name="Golebiewska U.P."/>
            <person name="Russell D.A."/>
            <person name="Jacobs-Sera D."/>
            <person name="Hatfull G.F."/>
        </authorList>
    </citation>
    <scope>NUCLEOTIDE SEQUENCE</scope>
</reference>
<evidence type="ECO:0000313" key="1">
    <source>
        <dbReference type="EMBL" id="WGH21991.1"/>
    </source>
</evidence>
<evidence type="ECO:0000313" key="2">
    <source>
        <dbReference type="Proteomes" id="UP001242841"/>
    </source>
</evidence>
<organism evidence="1 2">
    <name type="scientific">Rhodococcus phage Trogglehumper</name>
    <dbReference type="NCBI Taxonomy" id="3038381"/>
    <lineage>
        <taxon>Viruses</taxon>
        <taxon>Duplodnaviria</taxon>
        <taxon>Heunggongvirae</taxon>
        <taxon>Uroviricota</taxon>
        <taxon>Caudoviricetes</taxon>
        <taxon>Caudoviricetes incertae sedis</taxon>
        <taxon>Trogglehumpervirus</taxon>
        <taxon>Trogglehumpervirus trogglehumper</taxon>
    </lineage>
</organism>
<dbReference type="Proteomes" id="UP001242841">
    <property type="component" value="Segment"/>
</dbReference>
<protein>
    <submittedName>
        <fullName evidence="1">Uncharacterized protein</fullName>
    </submittedName>
</protein>
<accession>A0AAF0GIL2</accession>
<dbReference type="EMBL" id="OQ709222">
    <property type="protein sequence ID" value="WGH21991.1"/>
    <property type="molecule type" value="Genomic_DNA"/>
</dbReference>
<sequence length="144" mass="16041">MTLTQDDRTRFARMTKAQLIECIARLQEHSDRDRQTREDLRATIAAQAATIAELQAAQDHVVYRSPLYKAVETLAEVDYRRVRVESVDPGRFSPSLVIELPDASAGDVIDVMPGHEYVLISAPAADFDALSTAWCNVEPPEKDA</sequence>
<proteinExistence type="predicted"/>